<feature type="signal peptide" evidence="1">
    <location>
        <begin position="1"/>
        <end position="21"/>
    </location>
</feature>
<sequence length="413" mass="43967">MGRLSPGLLLAGLFLAGCAQTAPLSHTATLTQPDMRPDTLADAEELCALVRTDYAFYESRRNIWEAACADLPEKVGPVMNQAEQLQVLETLLDALHDPHASFGTNSGISPRLVPSGADYWLTGNQVVAVRQGSAAAQAGLKVGDRVIAINGRPLDEAMETRLQPKGVAYDAAQKAWALNAAAAGYRNEPRSVTVARMGGPDTLSLENYSVAEPQELVTADMLPGRIGYIRLNNSLGEDATVAAFDAAMDQLKGARAWILDLRDTPGGGNTDVAEPILGHFLGETTGYQRVLPMDEPAWVKQASPHGGWKAEGTVVVLVGRWTGSMGEGLAIGFDGARRGDVFGSDMARLAGGVEEYTLSHTGFPIRLPAYSLAHVYGTPRHEWTPPHQVTADNGDGPDLALQAALAWLGEFSM</sequence>
<dbReference type="Gene3D" id="2.30.42.10">
    <property type="match status" value="1"/>
</dbReference>
<name>A0A062U7K8_9PROT</name>
<dbReference type="SUPFAM" id="SSF52096">
    <property type="entry name" value="ClpP/crotonase"/>
    <property type="match status" value="1"/>
</dbReference>
<feature type="domain" description="PDZ" evidence="2">
    <location>
        <begin position="126"/>
        <end position="154"/>
    </location>
</feature>
<dbReference type="Proteomes" id="UP000027037">
    <property type="component" value="Unassembled WGS sequence"/>
</dbReference>
<dbReference type="InterPro" id="IPR041489">
    <property type="entry name" value="PDZ_6"/>
</dbReference>
<organism evidence="3 4">
    <name type="scientific">Hyphomonas beringensis</name>
    <dbReference type="NCBI Taxonomy" id="1280946"/>
    <lineage>
        <taxon>Bacteria</taxon>
        <taxon>Pseudomonadati</taxon>
        <taxon>Pseudomonadota</taxon>
        <taxon>Alphaproteobacteria</taxon>
        <taxon>Hyphomonadales</taxon>
        <taxon>Hyphomonadaceae</taxon>
        <taxon>Hyphomonas</taxon>
    </lineage>
</organism>
<keyword evidence="4" id="KW-1185">Reference proteome</keyword>
<evidence type="ECO:0000259" key="2">
    <source>
        <dbReference type="PROSITE" id="PS50106"/>
    </source>
</evidence>
<dbReference type="InterPro" id="IPR029045">
    <property type="entry name" value="ClpP/crotonase-like_dom_sf"/>
</dbReference>
<dbReference type="OrthoDB" id="9812068at2"/>
<accession>A0A062U7K8</accession>
<dbReference type="STRING" id="1280946.HY29_08600"/>
<dbReference type="eggNOG" id="COG0793">
    <property type="taxonomic scope" value="Bacteria"/>
</dbReference>
<dbReference type="PANTHER" id="PTHR32060">
    <property type="entry name" value="TAIL-SPECIFIC PROTEASE"/>
    <property type="match status" value="1"/>
</dbReference>
<dbReference type="InterPro" id="IPR036034">
    <property type="entry name" value="PDZ_sf"/>
</dbReference>
<dbReference type="InterPro" id="IPR005151">
    <property type="entry name" value="Tail-specific_protease"/>
</dbReference>
<gene>
    <name evidence="3" type="ORF">HY29_08600</name>
</gene>
<keyword evidence="1" id="KW-0732">Signal</keyword>
<comment type="caution">
    <text evidence="3">The sequence shown here is derived from an EMBL/GenBank/DDBJ whole genome shotgun (WGS) entry which is preliminary data.</text>
</comment>
<dbReference type="Gene3D" id="3.90.226.10">
    <property type="entry name" value="2-enoyl-CoA Hydratase, Chain A, domain 1"/>
    <property type="match status" value="1"/>
</dbReference>
<dbReference type="RefSeq" id="WP_034791654.1">
    <property type="nucleotide sequence ID" value="NZ_AWFF01000024.1"/>
</dbReference>
<dbReference type="PROSITE" id="PS51257">
    <property type="entry name" value="PROKAR_LIPOPROTEIN"/>
    <property type="match status" value="1"/>
</dbReference>
<dbReference type="PATRIC" id="fig|1280946.3.peg.512"/>
<reference evidence="3 4" key="1">
    <citation type="journal article" date="2014" name="Antonie Van Leeuwenhoek">
        <title>Hyphomonas beringensis sp. nov. and Hyphomonas chukchiensis sp. nov., isolated from surface seawater of the Bering Sea and Chukchi Sea.</title>
        <authorList>
            <person name="Li C."/>
            <person name="Lai Q."/>
            <person name="Li G."/>
            <person name="Dong C."/>
            <person name="Wang J."/>
            <person name="Liao Y."/>
            <person name="Shao Z."/>
        </authorList>
    </citation>
    <scope>NUCLEOTIDE SEQUENCE [LARGE SCALE GENOMIC DNA]</scope>
    <source>
        <strain evidence="3 4">25B14_1</strain>
    </source>
</reference>
<dbReference type="GO" id="GO:0006508">
    <property type="term" value="P:proteolysis"/>
    <property type="evidence" value="ECO:0007669"/>
    <property type="project" value="InterPro"/>
</dbReference>
<protein>
    <recommendedName>
        <fullName evidence="2">PDZ domain-containing protein</fullName>
    </recommendedName>
</protein>
<dbReference type="GO" id="GO:0008236">
    <property type="term" value="F:serine-type peptidase activity"/>
    <property type="evidence" value="ECO:0007669"/>
    <property type="project" value="InterPro"/>
</dbReference>
<feature type="chain" id="PRO_5001618989" description="PDZ domain-containing protein" evidence="1">
    <location>
        <begin position="22"/>
        <end position="413"/>
    </location>
</feature>
<dbReference type="AlphaFoldDB" id="A0A062U7K8"/>
<dbReference type="GO" id="GO:0004175">
    <property type="term" value="F:endopeptidase activity"/>
    <property type="evidence" value="ECO:0007669"/>
    <property type="project" value="TreeGrafter"/>
</dbReference>
<dbReference type="Pfam" id="PF17820">
    <property type="entry name" value="PDZ_6"/>
    <property type="match status" value="1"/>
</dbReference>
<dbReference type="EMBL" id="AWFF01000024">
    <property type="protein sequence ID" value="KCZ56341.1"/>
    <property type="molecule type" value="Genomic_DNA"/>
</dbReference>
<dbReference type="SUPFAM" id="SSF50156">
    <property type="entry name" value="PDZ domain-like"/>
    <property type="match status" value="1"/>
</dbReference>
<dbReference type="InterPro" id="IPR001478">
    <property type="entry name" value="PDZ"/>
</dbReference>
<dbReference type="PANTHER" id="PTHR32060:SF22">
    <property type="entry name" value="CARBOXYL-TERMINAL-PROCESSING PEPTIDASE 3, CHLOROPLASTIC"/>
    <property type="match status" value="1"/>
</dbReference>
<evidence type="ECO:0000256" key="1">
    <source>
        <dbReference type="SAM" id="SignalP"/>
    </source>
</evidence>
<proteinExistence type="predicted"/>
<evidence type="ECO:0000313" key="4">
    <source>
        <dbReference type="Proteomes" id="UP000027037"/>
    </source>
</evidence>
<dbReference type="Gene3D" id="3.30.750.44">
    <property type="match status" value="1"/>
</dbReference>
<dbReference type="Pfam" id="PF03572">
    <property type="entry name" value="Peptidase_S41"/>
    <property type="match status" value="1"/>
</dbReference>
<dbReference type="PROSITE" id="PS50106">
    <property type="entry name" value="PDZ"/>
    <property type="match status" value="1"/>
</dbReference>
<evidence type="ECO:0000313" key="3">
    <source>
        <dbReference type="EMBL" id="KCZ56341.1"/>
    </source>
</evidence>